<evidence type="ECO:0000313" key="3">
    <source>
        <dbReference type="RefSeq" id="XP_030979971.1"/>
    </source>
</evidence>
<dbReference type="KEGG" id="pgri:PgNI_10101"/>
<name>A0A6P8AYF8_PYRGI</name>
<dbReference type="GeneID" id="41964985"/>
<dbReference type="PANTHER" id="PTHR43544">
    <property type="entry name" value="SHORT-CHAIN DEHYDROGENASE/REDUCTASE"/>
    <property type="match status" value="1"/>
</dbReference>
<dbReference type="SUPFAM" id="SSF51735">
    <property type="entry name" value="NAD(P)-binding Rossmann-fold domains"/>
    <property type="match status" value="1"/>
</dbReference>
<reference evidence="3" key="3">
    <citation type="submission" date="2025-08" db="UniProtKB">
        <authorList>
            <consortium name="RefSeq"/>
        </authorList>
    </citation>
    <scope>IDENTIFICATION</scope>
    <source>
        <strain evidence="3">NI907</strain>
    </source>
</reference>
<comment type="similarity">
    <text evidence="1">Belongs to the short-chain dehydrogenases/reductases (SDR) family.</text>
</comment>
<dbReference type="InterPro" id="IPR002347">
    <property type="entry name" value="SDR_fam"/>
</dbReference>
<dbReference type="Proteomes" id="UP000515153">
    <property type="component" value="Chromosome VII"/>
</dbReference>
<dbReference type="Gene3D" id="3.40.50.720">
    <property type="entry name" value="NAD(P)-binding Rossmann-like Domain"/>
    <property type="match status" value="1"/>
</dbReference>
<dbReference type="InterPro" id="IPR051468">
    <property type="entry name" value="Fungal_SecMetab_SDRs"/>
</dbReference>
<keyword evidence="2" id="KW-1185">Reference proteome</keyword>
<dbReference type="AlphaFoldDB" id="A0A6P8AYF8"/>
<dbReference type="InterPro" id="IPR036291">
    <property type="entry name" value="NAD(P)-bd_dom_sf"/>
</dbReference>
<dbReference type="Pfam" id="PF00106">
    <property type="entry name" value="adh_short"/>
    <property type="match status" value="1"/>
</dbReference>
<accession>A0A6P8AYF8</accession>
<organism evidence="2 3">
    <name type="scientific">Pyricularia grisea</name>
    <name type="common">Crabgrass-specific blast fungus</name>
    <name type="synonym">Magnaporthe grisea</name>
    <dbReference type="NCBI Taxonomy" id="148305"/>
    <lineage>
        <taxon>Eukaryota</taxon>
        <taxon>Fungi</taxon>
        <taxon>Dikarya</taxon>
        <taxon>Ascomycota</taxon>
        <taxon>Pezizomycotina</taxon>
        <taxon>Sordariomycetes</taxon>
        <taxon>Sordariomycetidae</taxon>
        <taxon>Magnaporthales</taxon>
        <taxon>Pyriculariaceae</taxon>
        <taxon>Pyricularia</taxon>
    </lineage>
</organism>
<dbReference type="PANTHER" id="PTHR43544:SF26">
    <property type="entry name" value="SHORT CHAIN DEHYDROGENASE_REDUCTASE FAMILY OXIDOREDUCTASE (JCVI)"/>
    <property type="match status" value="1"/>
</dbReference>
<dbReference type="GO" id="GO:0016491">
    <property type="term" value="F:oxidoreductase activity"/>
    <property type="evidence" value="ECO:0007669"/>
    <property type="project" value="TreeGrafter"/>
</dbReference>
<dbReference type="GO" id="GO:0005737">
    <property type="term" value="C:cytoplasm"/>
    <property type="evidence" value="ECO:0007669"/>
    <property type="project" value="TreeGrafter"/>
</dbReference>
<gene>
    <name evidence="3" type="ORF">PgNI_10101</name>
</gene>
<evidence type="ECO:0000313" key="2">
    <source>
        <dbReference type="Proteomes" id="UP000515153"/>
    </source>
</evidence>
<dbReference type="RefSeq" id="XP_030979971.1">
    <property type="nucleotide sequence ID" value="XM_031130077.1"/>
</dbReference>
<evidence type="ECO:0008006" key="4">
    <source>
        <dbReference type="Google" id="ProtNLM"/>
    </source>
</evidence>
<dbReference type="OrthoDB" id="9876299at2759"/>
<reference evidence="2 3" key="1">
    <citation type="journal article" date="2019" name="Mol. Biol. Evol.">
        <title>Blast fungal genomes show frequent chromosomal changes, gene gains and losses, and effector gene turnover.</title>
        <authorList>
            <person name="Gomez Luciano L.B."/>
            <person name="Jason Tsai I."/>
            <person name="Chuma I."/>
            <person name="Tosa Y."/>
            <person name="Chen Y.H."/>
            <person name="Li J.Y."/>
            <person name="Li M.Y."/>
            <person name="Jade Lu M.Y."/>
            <person name="Nakayashiki H."/>
            <person name="Li W.H."/>
        </authorList>
    </citation>
    <scope>NUCLEOTIDE SEQUENCE [LARGE SCALE GENOMIC DNA]</scope>
    <source>
        <strain evidence="2 3">NI907</strain>
    </source>
</reference>
<reference evidence="3" key="2">
    <citation type="submission" date="2019-10" db="EMBL/GenBank/DDBJ databases">
        <authorList>
            <consortium name="NCBI Genome Project"/>
        </authorList>
    </citation>
    <scope>NUCLEOTIDE SEQUENCE</scope>
    <source>
        <strain evidence="3">NI907</strain>
    </source>
</reference>
<evidence type="ECO:0000256" key="1">
    <source>
        <dbReference type="ARBA" id="ARBA00006484"/>
    </source>
</evidence>
<proteinExistence type="inferred from homology"/>
<protein>
    <recommendedName>
        <fullName evidence="4">Aflatoxin biosynthesis ketoreductase nor-1</fullName>
    </recommendedName>
</protein>
<sequence>MSPTTVLITGANRGLGKGLAERYLSLPNHIVIAAVRDPSHTTSQALSSIPKGDDTKLVVVKYDAAIEQDAYDAVENLQKSHGIDKLDVVVANAAIARAFVAVKDAKRADVQEHINVNVLGVLSLFQATRALLEKAAAASSSPDVKPIFAIIGTVAGSLADQPQVPNAVYGASKSMVHWYGVRLHEEEQWLSTLVIHPGWVQTEMGNFGAKALGQTEAPVKIEDSVNGMFSILTDADTKTKYGGKLVVYDKSFLAW</sequence>
<dbReference type="PRINTS" id="PR00081">
    <property type="entry name" value="GDHRDH"/>
</dbReference>